<dbReference type="EMBL" id="JAWXYG010000022">
    <property type="protein sequence ID" value="KAK4252683.1"/>
    <property type="molecule type" value="Genomic_DNA"/>
</dbReference>
<dbReference type="Pfam" id="PF00560">
    <property type="entry name" value="LRR_1"/>
    <property type="match status" value="1"/>
</dbReference>
<proteinExistence type="predicted"/>
<accession>A0AAE1M7V5</accession>
<sequence>MDNLEVLDAYNNNFTALLPLGVLTLKKLRYWDLGGNFFYGTIPESYGDLVGLQYLSFAKNDLSGKIPGALGNLSNLKEIYLGYFKLFEGGIPMEFGNLVNLVHRSPSSSSSTESFFFFTEHTIFIFSFSFDLQQLARKGRCAVENEHLHLLLYMLSFNLLKAGNKQVDCLTPVGGSRRFENRRIHTVYCHFHRFWRQLGWRRESWSSSEEKNQSSKLHGNCHDHHIEGGNVIERLVFLFYFGRL</sequence>
<dbReference type="PANTHER" id="PTHR48054">
    <property type="entry name" value="RECEPTOR KINASE-LIKE PROTEIN XA21"/>
    <property type="match status" value="1"/>
</dbReference>
<dbReference type="PANTHER" id="PTHR48054:SF82">
    <property type="entry name" value="LRR RECEPTOR-LIKE SERINE_THREONINE-PROTEIN KINASE FLS2"/>
    <property type="match status" value="1"/>
</dbReference>
<gene>
    <name evidence="1" type="ORF">QN277_014427</name>
</gene>
<dbReference type="Gene3D" id="3.80.10.10">
    <property type="entry name" value="Ribonuclease Inhibitor"/>
    <property type="match status" value="1"/>
</dbReference>
<evidence type="ECO:0000313" key="2">
    <source>
        <dbReference type="Proteomes" id="UP001293593"/>
    </source>
</evidence>
<dbReference type="InterPro" id="IPR052592">
    <property type="entry name" value="LRR-RLK"/>
</dbReference>
<keyword evidence="2" id="KW-1185">Reference proteome</keyword>
<dbReference type="AlphaFoldDB" id="A0AAE1M7V5"/>
<dbReference type="FunFam" id="3.80.10.10:FF:000371">
    <property type="entry name" value="Leucine-rich repeat receptor-like serine/threonine-protein kinase BAM3"/>
    <property type="match status" value="1"/>
</dbReference>
<dbReference type="SUPFAM" id="SSF52058">
    <property type="entry name" value="L domain-like"/>
    <property type="match status" value="1"/>
</dbReference>
<dbReference type="InterPro" id="IPR032675">
    <property type="entry name" value="LRR_dom_sf"/>
</dbReference>
<name>A0AAE1M7V5_9FABA</name>
<dbReference type="Proteomes" id="UP001293593">
    <property type="component" value="Unassembled WGS sequence"/>
</dbReference>
<reference evidence="1" key="1">
    <citation type="submission" date="2023-10" db="EMBL/GenBank/DDBJ databases">
        <title>Chromosome-level genome of the transformable northern wattle, Acacia crassicarpa.</title>
        <authorList>
            <person name="Massaro I."/>
            <person name="Sinha N.R."/>
            <person name="Poethig S."/>
            <person name="Leichty A.R."/>
        </authorList>
    </citation>
    <scope>NUCLEOTIDE SEQUENCE</scope>
    <source>
        <strain evidence="1">Acra3RX</strain>
        <tissue evidence="1">Leaf</tissue>
    </source>
</reference>
<evidence type="ECO:0000313" key="1">
    <source>
        <dbReference type="EMBL" id="KAK4252683.1"/>
    </source>
</evidence>
<dbReference type="InterPro" id="IPR001611">
    <property type="entry name" value="Leu-rich_rpt"/>
</dbReference>
<comment type="caution">
    <text evidence="1">The sequence shown here is derived from an EMBL/GenBank/DDBJ whole genome shotgun (WGS) entry which is preliminary data.</text>
</comment>
<organism evidence="1 2">
    <name type="scientific">Acacia crassicarpa</name>
    <name type="common">northern wattle</name>
    <dbReference type="NCBI Taxonomy" id="499986"/>
    <lineage>
        <taxon>Eukaryota</taxon>
        <taxon>Viridiplantae</taxon>
        <taxon>Streptophyta</taxon>
        <taxon>Embryophyta</taxon>
        <taxon>Tracheophyta</taxon>
        <taxon>Spermatophyta</taxon>
        <taxon>Magnoliopsida</taxon>
        <taxon>eudicotyledons</taxon>
        <taxon>Gunneridae</taxon>
        <taxon>Pentapetalae</taxon>
        <taxon>rosids</taxon>
        <taxon>fabids</taxon>
        <taxon>Fabales</taxon>
        <taxon>Fabaceae</taxon>
        <taxon>Caesalpinioideae</taxon>
        <taxon>mimosoid clade</taxon>
        <taxon>Acacieae</taxon>
        <taxon>Acacia</taxon>
    </lineage>
</organism>
<protein>
    <submittedName>
        <fullName evidence="1">Uncharacterized protein</fullName>
    </submittedName>
</protein>